<feature type="domain" description="Dynamin N-terminal" evidence="2">
    <location>
        <begin position="86"/>
        <end position="308"/>
    </location>
</feature>
<dbReference type="AlphaFoldDB" id="A0A3B4E0K5"/>
<reference evidence="3" key="2">
    <citation type="submission" date="2025-08" db="UniProtKB">
        <authorList>
            <consortium name="Ensembl"/>
        </authorList>
    </citation>
    <scope>IDENTIFICATION</scope>
</reference>
<dbReference type="STRING" id="42514.ENSPNAP00000028836"/>
<dbReference type="PANTHER" id="PTHR47308">
    <property type="entry name" value="NUCLEAR GTPASE SLIP-GC"/>
    <property type="match status" value="1"/>
</dbReference>
<dbReference type="GO" id="GO:0003924">
    <property type="term" value="F:GTPase activity"/>
    <property type="evidence" value="ECO:0007669"/>
    <property type="project" value="TreeGrafter"/>
</dbReference>
<evidence type="ECO:0000259" key="2">
    <source>
        <dbReference type="Pfam" id="PF00350"/>
    </source>
</evidence>
<dbReference type="Proteomes" id="UP001501920">
    <property type="component" value="Chromosome 23"/>
</dbReference>
<name>A0A3B4E0K5_PYGNA</name>
<dbReference type="PANTHER" id="PTHR47308:SF1">
    <property type="entry name" value="NUCLEAR GTPASE SLIP-GC"/>
    <property type="match status" value="1"/>
</dbReference>
<feature type="region of interest" description="Disordered" evidence="1">
    <location>
        <begin position="1"/>
        <end position="32"/>
    </location>
</feature>
<dbReference type="InterPro" id="IPR045063">
    <property type="entry name" value="Dynamin_N"/>
</dbReference>
<dbReference type="InterPro" id="IPR027417">
    <property type="entry name" value="P-loop_NTPase"/>
</dbReference>
<reference evidence="3 4" key="1">
    <citation type="submission" date="2020-10" db="EMBL/GenBank/DDBJ databases">
        <title>Pygocentrus nattereri (red-bellied piranha) genome, fPygNat1, primary haplotype.</title>
        <authorList>
            <person name="Myers G."/>
            <person name="Meyer A."/>
            <person name="Karagic N."/>
            <person name="Pippel M."/>
            <person name="Winkler S."/>
            <person name="Tracey A."/>
            <person name="Wood J."/>
            <person name="Formenti G."/>
            <person name="Howe K."/>
            <person name="Fedrigo O."/>
            <person name="Jarvis E.D."/>
        </authorList>
    </citation>
    <scope>NUCLEOTIDE SEQUENCE [LARGE SCALE GENOMIC DNA]</scope>
</reference>
<sequence>MNYRGDKRTLGTDNISIPHGKPRKQKRCSSPDRTDAVIRNGQMIMGHVKHKLSKYELQDTPTNKLIQYVREIITKLDTTIKKKSTVGVFGKTGAGKSSLINAILGETDLLPSGTLCACTSVIIQVGANLTDFNYTAEIEFISKKEWEDELKMLLNVLSEDGEEKDNAIFSTANEKITAMYGEEGVFMTIDDLMKDDNFSEIPEFLRSQTKKLTCEKASELSDQIGCYVQHDDSNPGGCYWPVVKSVTINVPYCKEFLEHILLVDLPGTGDYNKSRDQMWKSKLRECSTVWIVSEINRAGSDKEAWELISNSVGDMAQGGECSSICFICTKTDDINPQNYMRSSKLKDEDFQITPVDSQYASKKKTACILHRNAKAKEKVKKNVLLQDQIKTNFDCDDDFFSVFTVSSEEFTKEDPILKKEETEIPKLKDLLRTYNNSHTNEMASQYIAGALGILSLIQGFKEINAEMVEKKSSLYQDLEINLQNALGHLHECCRQICSSLEELLSKGAKESEEKCVETANQVIAPKKDGRGFHRTLTALCKNDGFYRSKKGTTDLNSRLASHMLQYINEAFSEFFPVQGKATEKSLQAKMVKFTIVNEEVMVKYENSPVLRHMMKFLKIEEMKLKKMLKQKIVEQKKTFYASLPESIKSTLLQGYRSAAAITGIGSMKKKQTELLEYIESSKSYMFQKAKREMIEMMDRTMHSTVEEIKTGLKASMEYSLLNTNTLSFMDVSKETEELKKLSTQICD</sequence>
<organism evidence="3 4">
    <name type="scientific">Pygocentrus nattereri</name>
    <name type="common">Red-bellied piranha</name>
    <dbReference type="NCBI Taxonomy" id="42514"/>
    <lineage>
        <taxon>Eukaryota</taxon>
        <taxon>Metazoa</taxon>
        <taxon>Chordata</taxon>
        <taxon>Craniata</taxon>
        <taxon>Vertebrata</taxon>
        <taxon>Euteleostomi</taxon>
        <taxon>Actinopterygii</taxon>
        <taxon>Neopterygii</taxon>
        <taxon>Teleostei</taxon>
        <taxon>Ostariophysi</taxon>
        <taxon>Characiformes</taxon>
        <taxon>Characoidei</taxon>
        <taxon>Pygocentrus</taxon>
    </lineage>
</organism>
<dbReference type="GeneTree" id="ENSGT00390000007091"/>
<dbReference type="OMA" id="PRMRFKK"/>
<proteinExistence type="predicted"/>
<feature type="compositionally biased region" description="Basic and acidic residues" evidence="1">
    <location>
        <begin position="1"/>
        <end position="10"/>
    </location>
</feature>
<dbReference type="InterPro" id="IPR053082">
    <property type="entry name" value="Nuclear_GTPase_SLIP-GC"/>
</dbReference>
<evidence type="ECO:0000256" key="1">
    <source>
        <dbReference type="SAM" id="MobiDB-lite"/>
    </source>
</evidence>
<keyword evidence="4" id="KW-1185">Reference proteome</keyword>
<dbReference type="SUPFAM" id="SSF52540">
    <property type="entry name" value="P-loop containing nucleoside triphosphate hydrolases"/>
    <property type="match status" value="1"/>
</dbReference>
<dbReference type="Gene3D" id="3.40.50.300">
    <property type="entry name" value="P-loop containing nucleotide triphosphate hydrolases"/>
    <property type="match status" value="2"/>
</dbReference>
<reference evidence="3" key="3">
    <citation type="submission" date="2025-09" db="UniProtKB">
        <authorList>
            <consortium name="Ensembl"/>
        </authorList>
    </citation>
    <scope>IDENTIFICATION</scope>
</reference>
<accession>A0A3B4E0K5</accession>
<dbReference type="Pfam" id="PF00350">
    <property type="entry name" value="Dynamin_N"/>
    <property type="match status" value="1"/>
</dbReference>
<dbReference type="OrthoDB" id="3598281at2759"/>
<dbReference type="Ensembl" id="ENSPNAT00000015365.2">
    <property type="protein sequence ID" value="ENSPNAP00000028836.2"/>
    <property type="gene ID" value="ENSPNAG00000003209.2"/>
</dbReference>
<evidence type="ECO:0000313" key="4">
    <source>
        <dbReference type="Proteomes" id="UP001501920"/>
    </source>
</evidence>
<evidence type="ECO:0000313" key="3">
    <source>
        <dbReference type="Ensembl" id="ENSPNAP00000028836.2"/>
    </source>
</evidence>
<protein>
    <recommendedName>
        <fullName evidence="2">Dynamin N-terminal domain-containing protein</fullName>
    </recommendedName>
</protein>